<organism evidence="1 2">
    <name type="scientific">Corallococcus exercitus</name>
    <dbReference type="NCBI Taxonomy" id="2316736"/>
    <lineage>
        <taxon>Bacteria</taxon>
        <taxon>Pseudomonadati</taxon>
        <taxon>Myxococcota</taxon>
        <taxon>Myxococcia</taxon>
        <taxon>Myxococcales</taxon>
        <taxon>Cystobacterineae</taxon>
        <taxon>Myxococcaceae</taxon>
        <taxon>Corallococcus</taxon>
    </lineage>
</organism>
<protein>
    <submittedName>
        <fullName evidence="1">Uncharacterized protein</fullName>
    </submittedName>
</protein>
<name>A0A7Y4NP86_9BACT</name>
<comment type="caution">
    <text evidence="1">The sequence shown here is derived from an EMBL/GenBank/DDBJ whole genome shotgun (WGS) entry which is preliminary data.</text>
</comment>
<dbReference type="AlphaFoldDB" id="A0A7Y4NP86"/>
<keyword evidence="2" id="KW-1185">Reference proteome</keyword>
<dbReference type="RefSeq" id="WP_171432977.1">
    <property type="nucleotide sequence ID" value="NZ_JABFJV010000010.1"/>
</dbReference>
<dbReference type="EMBL" id="JABFJV010000010">
    <property type="protein sequence ID" value="NOK32240.1"/>
    <property type="molecule type" value="Genomic_DNA"/>
</dbReference>
<gene>
    <name evidence="1" type="ORF">HMI49_03340</name>
</gene>
<evidence type="ECO:0000313" key="1">
    <source>
        <dbReference type="EMBL" id="NOK32240.1"/>
    </source>
</evidence>
<proteinExistence type="predicted"/>
<accession>A0A7Y4NP86</accession>
<reference evidence="1 2" key="1">
    <citation type="submission" date="2020-05" db="EMBL/GenBank/DDBJ databases">
        <authorList>
            <person name="Whitworth D."/>
        </authorList>
    </citation>
    <scope>NUCLEOTIDE SEQUENCE [LARGE SCALE GENOMIC DNA]</scope>
    <source>
        <strain evidence="1 2">AB043B</strain>
    </source>
</reference>
<evidence type="ECO:0000313" key="2">
    <source>
        <dbReference type="Proteomes" id="UP000563426"/>
    </source>
</evidence>
<dbReference type="Proteomes" id="UP000563426">
    <property type="component" value="Unassembled WGS sequence"/>
</dbReference>
<sequence length="346" mass="37520">MRAFIPDPLHAEGGEGFIVPRPNSSAGSLVRLRDADSALNMCFATDDRGFSTDKTSTSRIETRFTLGLSADGKGTVTPARGRTIAMQTSRVDCATGSTIEQKLGSVDRDNLGEPTVADGVVQVAGQVQGRNVLTPLGASGPAIDYSFDIQWKPATSTLTASINIGSFPAFEVYARRPGGSWVPVVRQFPAGKPWMLTGDSFGLFFGRKVETVTIPGLTGKWQSPPPESRFALEFNGDRVRWSERSAVGVVLTREVALRELPNGGFRIERPNDAEVLAFLGYQPSLRAQILARSPNPSFMDILWEGDDFRGEWNGLVVTKDAKAQLKEVVQPGGRPAKSFSFVRVKE</sequence>